<keyword evidence="1" id="KW-0805">Transcription regulation</keyword>
<dbReference type="PANTHER" id="PTHR47424">
    <property type="entry name" value="REGULATORY PROTEIN GAL4"/>
    <property type="match status" value="1"/>
</dbReference>
<evidence type="ECO:0000313" key="6">
    <source>
        <dbReference type="EMBL" id="CZR68090.1"/>
    </source>
</evidence>
<dbReference type="CDD" id="cd12148">
    <property type="entry name" value="fungal_TF_MHR"/>
    <property type="match status" value="1"/>
</dbReference>
<feature type="compositionally biased region" description="Basic and acidic residues" evidence="4">
    <location>
        <begin position="1"/>
        <end position="12"/>
    </location>
</feature>
<dbReference type="GO" id="GO:0005634">
    <property type="term" value="C:nucleus"/>
    <property type="evidence" value="ECO:0007669"/>
    <property type="project" value="TreeGrafter"/>
</dbReference>
<dbReference type="GO" id="GO:0006351">
    <property type="term" value="P:DNA-templated transcription"/>
    <property type="evidence" value="ECO:0007669"/>
    <property type="project" value="InterPro"/>
</dbReference>
<gene>
    <name evidence="6" type="ORF">PAC_17989</name>
</gene>
<feature type="region of interest" description="Disordered" evidence="4">
    <location>
        <begin position="1"/>
        <end position="57"/>
    </location>
</feature>
<dbReference type="AlphaFoldDB" id="A0A1L7XSS9"/>
<keyword evidence="7" id="KW-1185">Reference proteome</keyword>
<dbReference type="GO" id="GO:0000981">
    <property type="term" value="F:DNA-binding transcription factor activity, RNA polymerase II-specific"/>
    <property type="evidence" value="ECO:0007669"/>
    <property type="project" value="TreeGrafter"/>
</dbReference>
<evidence type="ECO:0000256" key="2">
    <source>
        <dbReference type="ARBA" id="ARBA00023163"/>
    </source>
</evidence>
<sequence>MEEATAPDHPRNAPDTLTAKSRTLLTSPTERDSPRRQKRRKISTACDPCRSRKIRNVSTKSLIDRIQSLERTIAFSSQPKTTEHGKLQENENTSLPASPHRAHDEGQIPPPASQQGAYSPPKHPEHSTTTHRVPSDALMGLKSLGRNIEATGETVLNARDYVSSSCGNCQNKITAPDTENASSPVNAMGSTSFIGSRGTSPLNAGNEFYGGSSAAHFMQQIKETIPRTGTPLSTSKPCGSLSPSGDLSLPPRDLADTLLENYWTKAYTLYPFVHEPSFARAYKDLWKPYHELQSDVKDHDLGLGTPGVSDSRTVVFHCALNAIFALSCQLSCPGIPQEDRESLSQTFFLRSKSLLHVDILDHGSIALVQTLLIIAQYLQSTSFPSRCWTALGLACRIGQGLGLHVEDRCLRRDPREVELRRRIWSGCAFMDITTLGRPMMTPCHVIIPLPSVTPEDESLLEMDKPLFQFTFYVETIKLYLILGRILSTVYKPWSVQGVYSNFERQENSSHTQPTDLEAVMSFDDELSNFEDGIASYLHWERGIDMRDRLPERWQWIVRRQTNVLHARYLHIRVLLHRPTFLRFCRMVGPAQQTHQPPPDSLQSVPTENHFQKERNLRSKMDMQSSVACVGAAVDLINLLHDSTIKASDGAWWYTTFCQDVCTAAMVLMLAEICLKTHQYFDHGEIHAAWMLCCETLRILAKRGHPVEHALSGLCNIYQKLVPDQSPMELSTKPQSLLSELDSVPTEDAQQVSHNGGAQDRGATSLGPGTFQEQSDPHSQGSSGLEEMDPPAMQAWMDFMTQDLGFMQFGLTDESWWRLQYGDTTMNFGV</sequence>
<evidence type="ECO:0000256" key="3">
    <source>
        <dbReference type="ARBA" id="ARBA00023242"/>
    </source>
</evidence>
<evidence type="ECO:0000256" key="1">
    <source>
        <dbReference type="ARBA" id="ARBA00023015"/>
    </source>
</evidence>
<evidence type="ECO:0000313" key="7">
    <source>
        <dbReference type="Proteomes" id="UP000184330"/>
    </source>
</evidence>
<keyword evidence="2" id="KW-0804">Transcription</keyword>
<dbReference type="EMBL" id="FJOG01000051">
    <property type="protein sequence ID" value="CZR68090.1"/>
    <property type="molecule type" value="Genomic_DNA"/>
</dbReference>
<accession>A0A1L7XSS9</accession>
<feature type="region of interest" description="Disordered" evidence="4">
    <location>
        <begin position="743"/>
        <end position="788"/>
    </location>
</feature>
<feature type="compositionally biased region" description="Polar residues" evidence="4">
    <location>
        <begin position="18"/>
        <end position="28"/>
    </location>
</feature>
<feature type="domain" description="Xylanolytic transcriptional activator regulatory" evidence="5">
    <location>
        <begin position="387"/>
        <end position="456"/>
    </location>
</feature>
<evidence type="ECO:0000256" key="4">
    <source>
        <dbReference type="SAM" id="MobiDB-lite"/>
    </source>
</evidence>
<dbReference type="GO" id="GO:0000435">
    <property type="term" value="P:positive regulation of transcription from RNA polymerase II promoter by galactose"/>
    <property type="evidence" value="ECO:0007669"/>
    <property type="project" value="TreeGrafter"/>
</dbReference>
<dbReference type="InterPro" id="IPR007219">
    <property type="entry name" value="XnlR_reg_dom"/>
</dbReference>
<dbReference type="InterPro" id="IPR051127">
    <property type="entry name" value="Fungal_SecMet_Regulators"/>
</dbReference>
<dbReference type="PANTHER" id="PTHR47424:SF4">
    <property type="entry name" value="ZN(II)2CYS6 TRANSCRIPTION FACTOR (EUROFUNG)"/>
    <property type="match status" value="1"/>
</dbReference>
<feature type="compositionally biased region" description="Polar residues" evidence="4">
    <location>
        <begin position="770"/>
        <end position="782"/>
    </location>
</feature>
<dbReference type="Proteomes" id="UP000184330">
    <property type="component" value="Unassembled WGS sequence"/>
</dbReference>
<dbReference type="STRING" id="576137.A0A1L7XSS9"/>
<protein>
    <recommendedName>
        <fullName evidence="5">Xylanolytic transcriptional activator regulatory domain-containing protein</fullName>
    </recommendedName>
</protein>
<dbReference type="GO" id="GO:0008270">
    <property type="term" value="F:zinc ion binding"/>
    <property type="evidence" value="ECO:0007669"/>
    <property type="project" value="InterPro"/>
</dbReference>
<feature type="region of interest" description="Disordered" evidence="4">
    <location>
        <begin position="74"/>
        <end position="135"/>
    </location>
</feature>
<proteinExistence type="predicted"/>
<dbReference type="OrthoDB" id="424974at2759"/>
<dbReference type="SMART" id="SM00906">
    <property type="entry name" value="Fungal_trans"/>
    <property type="match status" value="1"/>
</dbReference>
<keyword evidence="3" id="KW-0539">Nucleus</keyword>
<organism evidence="6 7">
    <name type="scientific">Phialocephala subalpina</name>
    <dbReference type="NCBI Taxonomy" id="576137"/>
    <lineage>
        <taxon>Eukaryota</taxon>
        <taxon>Fungi</taxon>
        <taxon>Dikarya</taxon>
        <taxon>Ascomycota</taxon>
        <taxon>Pezizomycotina</taxon>
        <taxon>Leotiomycetes</taxon>
        <taxon>Helotiales</taxon>
        <taxon>Mollisiaceae</taxon>
        <taxon>Phialocephala</taxon>
        <taxon>Phialocephala fortinii species complex</taxon>
    </lineage>
</organism>
<dbReference type="Pfam" id="PF04082">
    <property type="entry name" value="Fungal_trans"/>
    <property type="match status" value="1"/>
</dbReference>
<dbReference type="GO" id="GO:0000978">
    <property type="term" value="F:RNA polymerase II cis-regulatory region sequence-specific DNA binding"/>
    <property type="evidence" value="ECO:0007669"/>
    <property type="project" value="TreeGrafter"/>
</dbReference>
<name>A0A1L7XSS9_9HELO</name>
<reference evidence="6 7" key="1">
    <citation type="submission" date="2016-03" db="EMBL/GenBank/DDBJ databases">
        <authorList>
            <person name="Ploux O."/>
        </authorList>
    </citation>
    <scope>NUCLEOTIDE SEQUENCE [LARGE SCALE GENOMIC DNA]</scope>
    <source>
        <strain evidence="6 7">UAMH 11012</strain>
    </source>
</reference>
<evidence type="ECO:0000259" key="5">
    <source>
        <dbReference type="SMART" id="SM00906"/>
    </source>
</evidence>